<evidence type="ECO:0000313" key="2">
    <source>
        <dbReference type="Proteomes" id="UP000624041"/>
    </source>
</evidence>
<reference evidence="1" key="2">
    <citation type="submission" date="2020-09" db="EMBL/GenBank/DDBJ databases">
        <authorList>
            <person name="Sun Q."/>
            <person name="Ohkuma M."/>
        </authorList>
    </citation>
    <scope>NUCLEOTIDE SEQUENCE</scope>
    <source>
        <strain evidence="1">JCM 17251</strain>
    </source>
</reference>
<accession>A0A917Y4H2</accession>
<evidence type="ECO:0000313" key="1">
    <source>
        <dbReference type="EMBL" id="GGN65967.1"/>
    </source>
</evidence>
<dbReference type="RefSeq" id="WP_188859295.1">
    <property type="nucleotide sequence ID" value="NZ_BMOS01000041.1"/>
</dbReference>
<dbReference type="AlphaFoldDB" id="A0A917Y4H2"/>
<dbReference type="EMBL" id="BMOS01000041">
    <property type="protein sequence ID" value="GGN65967.1"/>
    <property type="molecule type" value="Genomic_DNA"/>
</dbReference>
<name>A0A917Y4H2_9BACI</name>
<sequence>MPNHKKQKITIDRTKETRSREIADMINEGGLGSEQYYVILKQQNDREHQKIDNTDH</sequence>
<proteinExistence type="predicted"/>
<reference evidence="1" key="1">
    <citation type="journal article" date="2014" name="Int. J. Syst. Evol. Microbiol.">
        <title>Complete genome sequence of Corynebacterium casei LMG S-19264T (=DSM 44701T), isolated from a smear-ripened cheese.</title>
        <authorList>
            <consortium name="US DOE Joint Genome Institute (JGI-PGF)"/>
            <person name="Walter F."/>
            <person name="Albersmeier A."/>
            <person name="Kalinowski J."/>
            <person name="Ruckert C."/>
        </authorList>
    </citation>
    <scope>NUCLEOTIDE SEQUENCE</scope>
    <source>
        <strain evidence="1">JCM 17251</strain>
    </source>
</reference>
<protein>
    <submittedName>
        <fullName evidence="1">Uncharacterized protein</fullName>
    </submittedName>
</protein>
<keyword evidence="2" id="KW-1185">Reference proteome</keyword>
<comment type="caution">
    <text evidence="1">The sequence shown here is derived from an EMBL/GenBank/DDBJ whole genome shotgun (WGS) entry which is preliminary data.</text>
</comment>
<dbReference type="Proteomes" id="UP000624041">
    <property type="component" value="Unassembled WGS sequence"/>
</dbReference>
<organism evidence="1 2">
    <name type="scientific">Oceanobacillus indicireducens</name>
    <dbReference type="NCBI Taxonomy" id="1004261"/>
    <lineage>
        <taxon>Bacteria</taxon>
        <taxon>Bacillati</taxon>
        <taxon>Bacillota</taxon>
        <taxon>Bacilli</taxon>
        <taxon>Bacillales</taxon>
        <taxon>Bacillaceae</taxon>
        <taxon>Oceanobacillus</taxon>
    </lineage>
</organism>
<gene>
    <name evidence="1" type="ORF">GCM10007971_35370</name>
</gene>